<keyword evidence="3" id="KW-1185">Reference proteome</keyword>
<protein>
    <submittedName>
        <fullName evidence="2">Uncharacterized protein</fullName>
    </submittedName>
</protein>
<feature type="compositionally biased region" description="Polar residues" evidence="1">
    <location>
        <begin position="785"/>
        <end position="795"/>
    </location>
</feature>
<dbReference type="OMA" id="ECWILTI"/>
<proteinExistence type="predicted"/>
<sequence>MEENYNTFQITNPGIEQQIKDKKKPHQQFQQQNQSNSPNHYEQQQSYQPTQLIRDEYKDFDSNERERYWDLIWKKIVFCPRDKDGSINEEFYQDYQYRDVKPGIGIWQTIVRAQKFSNAKINVPITLISYNDSQYILSTNPLTGCLQRVEGNFTQFVEKFFRKNEDKLRHNRKYNAQYDMQEVLRCIDYNSNPEVPYMIQRFKGKQDWLGSKQILSYQKREEKKGTLENNEILQQYIFAKPLKATIIRIMYYTRNSKQMKANYGYRIMNRIPIFDKRTKRSMEQKCCTILDSQKESDTYNIKVWPAKAIQEFSIEVSEVKGFGLGEYEKQTEELVKLIERNNKVRISEIVCDYIQDIDGKVWLINCRSVKLDQTKSMKDLLTQNKQDDEDDGKGTLAQLTCSVYCKLCGIKFKKDDASKVLTYKLLWELVQHLKKRNIYLKGIKVSHKTTRPCRVCNLCYMLVVGEHELIEIEQQFAVAQNIPITDSISNNKSKSQAQELNDAVIRVPIDSKPKHRPALLSEHGNQMDQNYKQSQFYSTNQEGSRNTRPKSGSNTEYRRGSQELQETQLKFRQGKDSLSTVNINKIKVHYIFSEEMDISKFLNETEIKVRLTQGSDWNNFLAEGSSKTIHHFKNKVEGGQRHSAQILLFFENSKYCVLTLNVGLVCDKQYNTAKLNLYKYNNIYFPDENYYNSNPFPNEWCEMFNPKLFIEEDIQDKDKGTEKYSPKCSPNDLNKMIDFNSYKQKSKYKNVGSKIQSLGRIKSAKVMKTFDSQSLSKQSDSSQLYQTNPVHQQEKQQQFNLLPQTTKNNKPPRAQTAKFMGARTKSEATLKGLQRPQSNLMQKAFQNNNNQKEVQKSVVGMTPQSRLESYKFLLNKNKQYKKEDKNILNKYEDLFSDDEGENEILEDSTDEILREKLMQHFKKVNKIDEQSELNIKSEANKRRVQSGLPRFSNNNQQLRQNENEQDIDHLGKDQFNDFVNKKKSSAENNNKYIYNDY</sequence>
<feature type="region of interest" description="Disordered" evidence="1">
    <location>
        <begin position="536"/>
        <end position="563"/>
    </location>
</feature>
<accession>A0A0V0QYR0</accession>
<feature type="compositionally biased region" description="Low complexity" evidence="1">
    <location>
        <begin position="27"/>
        <end position="40"/>
    </location>
</feature>
<dbReference type="OrthoDB" id="290772at2759"/>
<dbReference type="EMBL" id="LDAU01000085">
    <property type="protein sequence ID" value="KRX07210.1"/>
    <property type="molecule type" value="Genomic_DNA"/>
</dbReference>
<name>A0A0V0QYR0_PSEPJ</name>
<reference evidence="2 3" key="1">
    <citation type="journal article" date="2015" name="Sci. Rep.">
        <title>Genome of the facultative scuticociliatosis pathogen Pseudocohnilembus persalinus provides insight into its virulence through horizontal gene transfer.</title>
        <authorList>
            <person name="Xiong J."/>
            <person name="Wang G."/>
            <person name="Cheng J."/>
            <person name="Tian M."/>
            <person name="Pan X."/>
            <person name="Warren A."/>
            <person name="Jiang C."/>
            <person name="Yuan D."/>
            <person name="Miao W."/>
        </authorList>
    </citation>
    <scope>NUCLEOTIDE SEQUENCE [LARGE SCALE GENOMIC DNA]</scope>
    <source>
        <strain evidence="2">36N120E</strain>
    </source>
</reference>
<dbReference type="Proteomes" id="UP000054937">
    <property type="component" value="Unassembled WGS sequence"/>
</dbReference>
<feature type="region of interest" description="Disordered" evidence="1">
    <location>
        <begin position="938"/>
        <end position="959"/>
    </location>
</feature>
<feature type="compositionally biased region" description="Polar residues" evidence="1">
    <location>
        <begin position="536"/>
        <end position="555"/>
    </location>
</feature>
<feature type="region of interest" description="Disordered" evidence="1">
    <location>
        <begin position="772"/>
        <end position="795"/>
    </location>
</feature>
<gene>
    <name evidence="2" type="ORF">PPERSA_00367</name>
</gene>
<organism evidence="2 3">
    <name type="scientific">Pseudocohnilembus persalinus</name>
    <name type="common">Ciliate</name>
    <dbReference type="NCBI Taxonomy" id="266149"/>
    <lineage>
        <taxon>Eukaryota</taxon>
        <taxon>Sar</taxon>
        <taxon>Alveolata</taxon>
        <taxon>Ciliophora</taxon>
        <taxon>Intramacronucleata</taxon>
        <taxon>Oligohymenophorea</taxon>
        <taxon>Scuticociliatia</taxon>
        <taxon>Philasterida</taxon>
        <taxon>Pseudocohnilembidae</taxon>
        <taxon>Pseudocohnilembus</taxon>
    </lineage>
</organism>
<feature type="region of interest" description="Disordered" evidence="1">
    <location>
        <begin position="1"/>
        <end position="47"/>
    </location>
</feature>
<evidence type="ECO:0000256" key="1">
    <source>
        <dbReference type="SAM" id="MobiDB-lite"/>
    </source>
</evidence>
<feature type="compositionally biased region" description="Polar residues" evidence="1">
    <location>
        <begin position="1"/>
        <end position="15"/>
    </location>
</feature>
<evidence type="ECO:0000313" key="2">
    <source>
        <dbReference type="EMBL" id="KRX07210.1"/>
    </source>
</evidence>
<evidence type="ECO:0000313" key="3">
    <source>
        <dbReference type="Proteomes" id="UP000054937"/>
    </source>
</evidence>
<dbReference type="InParanoid" id="A0A0V0QYR0"/>
<comment type="caution">
    <text evidence="2">The sequence shown here is derived from an EMBL/GenBank/DDBJ whole genome shotgun (WGS) entry which is preliminary data.</text>
</comment>
<dbReference type="AlphaFoldDB" id="A0A0V0QYR0"/>
<feature type="compositionally biased region" description="Low complexity" evidence="1">
    <location>
        <begin position="772"/>
        <end position="784"/>
    </location>
</feature>